<feature type="compositionally biased region" description="Low complexity" evidence="4">
    <location>
        <begin position="12"/>
        <end position="22"/>
    </location>
</feature>
<dbReference type="GO" id="GO:0005739">
    <property type="term" value="C:mitochondrion"/>
    <property type="evidence" value="ECO:0007669"/>
    <property type="project" value="TreeGrafter"/>
</dbReference>
<protein>
    <submittedName>
        <fullName evidence="5">Carnitinyl-CoA dehydratase</fullName>
    </submittedName>
</protein>
<evidence type="ECO:0000256" key="2">
    <source>
        <dbReference type="ARBA" id="ARBA00023026"/>
    </source>
</evidence>
<dbReference type="PANTHER" id="PTHR11941:SF158">
    <property type="entry name" value="ENOYL-COA HYDRATASE (AFU_ORTHOLOGUE AFUA_2G10650)"/>
    <property type="match status" value="1"/>
</dbReference>
<dbReference type="SUPFAM" id="SSF52096">
    <property type="entry name" value="ClpP/crotonase"/>
    <property type="match status" value="1"/>
</dbReference>
<sequence>PTNTKPKKKTSKTLSIPLPLSSPTLPTSLLPPLNQKIKNTHNNVHPLDNPPNPPWITTPYPHQTHTLVSFPSRHILLVTINRPQHRNCLPVLGTIELGALWKWYDAEPELRCAVFTGAGDQAFCAGMDLKERLEIMEKGGVAWEYPSGGFAGMSNRTGRKPVVVAANGHAHGGGFEALLNADVIFASPNTTFSLPEVLRGVSALAGALPRVFLLFGNHRAMDLILTGRRLSAEEALAWGLVKEIVPQEKLVPRAIEYAELIAGMCPDSVVVSRLAAREAWETGVSRATMRGQELWAEGMLRSENAKEGLEAYREKRAPRWRPSHL</sequence>
<accession>A0A9P9DI42</accession>
<feature type="compositionally biased region" description="Basic residues" evidence="4">
    <location>
        <begin position="1"/>
        <end position="11"/>
    </location>
</feature>
<evidence type="ECO:0000313" key="5">
    <source>
        <dbReference type="EMBL" id="KAH7119860.1"/>
    </source>
</evidence>
<comment type="pathway">
    <text evidence="1">Mycotoxin biosynthesis.</text>
</comment>
<dbReference type="InterPro" id="IPR001753">
    <property type="entry name" value="Enoyl-CoA_hydra/iso"/>
</dbReference>
<dbReference type="AlphaFoldDB" id="A0A9P9DI42"/>
<feature type="region of interest" description="Disordered" evidence="4">
    <location>
        <begin position="1"/>
        <end position="22"/>
    </location>
</feature>
<keyword evidence="3" id="KW-0456">Lyase</keyword>
<organism evidence="5 6">
    <name type="scientific">Dendryphion nanum</name>
    <dbReference type="NCBI Taxonomy" id="256645"/>
    <lineage>
        <taxon>Eukaryota</taxon>
        <taxon>Fungi</taxon>
        <taxon>Dikarya</taxon>
        <taxon>Ascomycota</taxon>
        <taxon>Pezizomycotina</taxon>
        <taxon>Dothideomycetes</taxon>
        <taxon>Pleosporomycetidae</taxon>
        <taxon>Pleosporales</taxon>
        <taxon>Torulaceae</taxon>
        <taxon>Dendryphion</taxon>
    </lineage>
</organism>
<evidence type="ECO:0000256" key="3">
    <source>
        <dbReference type="ARBA" id="ARBA00023239"/>
    </source>
</evidence>
<dbReference type="Proteomes" id="UP000700596">
    <property type="component" value="Unassembled WGS sequence"/>
</dbReference>
<keyword evidence="2" id="KW-0843">Virulence</keyword>
<evidence type="ECO:0000256" key="4">
    <source>
        <dbReference type="SAM" id="MobiDB-lite"/>
    </source>
</evidence>
<dbReference type="CDD" id="cd06558">
    <property type="entry name" value="crotonase-like"/>
    <property type="match status" value="1"/>
</dbReference>
<comment type="caution">
    <text evidence="5">The sequence shown here is derived from an EMBL/GenBank/DDBJ whole genome shotgun (WGS) entry which is preliminary data.</text>
</comment>
<proteinExistence type="predicted"/>
<gene>
    <name evidence="5" type="ORF">B0J11DRAFT_534768</name>
</gene>
<dbReference type="Pfam" id="PF00378">
    <property type="entry name" value="ECH_1"/>
    <property type="match status" value="1"/>
</dbReference>
<keyword evidence="6" id="KW-1185">Reference proteome</keyword>
<reference evidence="5" key="1">
    <citation type="journal article" date="2021" name="Nat. Commun.">
        <title>Genetic determinants of endophytism in the Arabidopsis root mycobiome.</title>
        <authorList>
            <person name="Mesny F."/>
            <person name="Miyauchi S."/>
            <person name="Thiergart T."/>
            <person name="Pickel B."/>
            <person name="Atanasova L."/>
            <person name="Karlsson M."/>
            <person name="Huettel B."/>
            <person name="Barry K.W."/>
            <person name="Haridas S."/>
            <person name="Chen C."/>
            <person name="Bauer D."/>
            <person name="Andreopoulos W."/>
            <person name="Pangilinan J."/>
            <person name="LaButti K."/>
            <person name="Riley R."/>
            <person name="Lipzen A."/>
            <person name="Clum A."/>
            <person name="Drula E."/>
            <person name="Henrissat B."/>
            <person name="Kohler A."/>
            <person name="Grigoriev I.V."/>
            <person name="Martin F.M."/>
            <person name="Hacquard S."/>
        </authorList>
    </citation>
    <scope>NUCLEOTIDE SEQUENCE</scope>
    <source>
        <strain evidence="5">MPI-CAGE-CH-0243</strain>
    </source>
</reference>
<evidence type="ECO:0000313" key="6">
    <source>
        <dbReference type="Proteomes" id="UP000700596"/>
    </source>
</evidence>
<dbReference type="Gene3D" id="3.90.226.10">
    <property type="entry name" value="2-enoyl-CoA Hydratase, Chain A, domain 1"/>
    <property type="match status" value="1"/>
</dbReference>
<dbReference type="InterPro" id="IPR014748">
    <property type="entry name" value="Enoyl-CoA_hydra_C"/>
</dbReference>
<dbReference type="GO" id="GO:0016829">
    <property type="term" value="F:lyase activity"/>
    <property type="evidence" value="ECO:0007669"/>
    <property type="project" value="UniProtKB-KW"/>
</dbReference>
<dbReference type="InterPro" id="IPR029045">
    <property type="entry name" value="ClpP/crotonase-like_dom_sf"/>
</dbReference>
<dbReference type="EMBL" id="JAGMWT010000011">
    <property type="protein sequence ID" value="KAH7119860.1"/>
    <property type="molecule type" value="Genomic_DNA"/>
</dbReference>
<evidence type="ECO:0000256" key="1">
    <source>
        <dbReference type="ARBA" id="ARBA00004685"/>
    </source>
</evidence>
<dbReference type="GO" id="GO:0006635">
    <property type="term" value="P:fatty acid beta-oxidation"/>
    <property type="evidence" value="ECO:0007669"/>
    <property type="project" value="TreeGrafter"/>
</dbReference>
<dbReference type="Gene3D" id="1.10.12.10">
    <property type="entry name" value="Lyase 2-enoyl-coa Hydratase, Chain A, domain 2"/>
    <property type="match status" value="1"/>
</dbReference>
<name>A0A9P9DI42_9PLEO</name>
<dbReference type="PANTHER" id="PTHR11941">
    <property type="entry name" value="ENOYL-COA HYDRATASE-RELATED"/>
    <property type="match status" value="1"/>
</dbReference>
<feature type="non-terminal residue" evidence="5">
    <location>
        <position position="325"/>
    </location>
</feature>
<dbReference type="OrthoDB" id="2139957at2759"/>